<evidence type="ECO:0000313" key="2">
    <source>
        <dbReference type="EMBL" id="KMP04066.1"/>
    </source>
</evidence>
<gene>
    <name evidence="2" type="ORF">CIRG_03757</name>
</gene>
<feature type="region of interest" description="Disordered" evidence="1">
    <location>
        <begin position="62"/>
        <end position="89"/>
    </location>
</feature>
<evidence type="ECO:0000313" key="3">
    <source>
        <dbReference type="Proteomes" id="UP000054565"/>
    </source>
</evidence>
<dbReference type="Proteomes" id="UP000054565">
    <property type="component" value="Unassembled WGS sequence"/>
</dbReference>
<organism evidence="2 3">
    <name type="scientific">Coccidioides immitis RMSCC 2394</name>
    <dbReference type="NCBI Taxonomy" id="404692"/>
    <lineage>
        <taxon>Eukaryota</taxon>
        <taxon>Fungi</taxon>
        <taxon>Dikarya</taxon>
        <taxon>Ascomycota</taxon>
        <taxon>Pezizomycotina</taxon>
        <taxon>Eurotiomycetes</taxon>
        <taxon>Eurotiomycetidae</taxon>
        <taxon>Onygenales</taxon>
        <taxon>Onygenaceae</taxon>
        <taxon>Coccidioides</taxon>
    </lineage>
</organism>
<evidence type="ECO:0000256" key="1">
    <source>
        <dbReference type="SAM" id="MobiDB-lite"/>
    </source>
</evidence>
<proteinExistence type="predicted"/>
<sequence>MDSHLSGIWPLVGGVRFGAVAGEKCPDCAAVLEPEEFSICCMKQGTLASWLGNVTTWPSDGTERFGSSIKHPEPHARRNETRETDPPSLHTLSVRRHQPVLPAVTCHTEANSSGRSYHALPSPGGRRRAALGFRVRFGPNVSSSFRHVVARRISRISGTDSASRARRVRLSGREATPNWLAGPGLLRAIEPVW</sequence>
<feature type="compositionally biased region" description="Basic and acidic residues" evidence="1">
    <location>
        <begin position="70"/>
        <end position="85"/>
    </location>
</feature>
<dbReference type="EMBL" id="DS028094">
    <property type="protein sequence ID" value="KMP04066.1"/>
    <property type="molecule type" value="Genomic_DNA"/>
</dbReference>
<protein>
    <submittedName>
        <fullName evidence="2">Uncharacterized protein</fullName>
    </submittedName>
</protein>
<reference evidence="3" key="1">
    <citation type="journal article" date="2010" name="Genome Res.">
        <title>Population genomic sequencing of Coccidioides fungi reveals recent hybridization and transposon control.</title>
        <authorList>
            <person name="Neafsey D.E."/>
            <person name="Barker B.M."/>
            <person name="Sharpton T.J."/>
            <person name="Stajich J.E."/>
            <person name="Park D.J."/>
            <person name="Whiston E."/>
            <person name="Hung C.-Y."/>
            <person name="McMahan C."/>
            <person name="White J."/>
            <person name="Sykes S."/>
            <person name="Heiman D."/>
            <person name="Young S."/>
            <person name="Zeng Q."/>
            <person name="Abouelleil A."/>
            <person name="Aftuck L."/>
            <person name="Bessette D."/>
            <person name="Brown A."/>
            <person name="FitzGerald M."/>
            <person name="Lui A."/>
            <person name="Macdonald J.P."/>
            <person name="Priest M."/>
            <person name="Orbach M.J."/>
            <person name="Galgiani J.N."/>
            <person name="Kirkland T.N."/>
            <person name="Cole G.T."/>
            <person name="Birren B.W."/>
            <person name="Henn M.R."/>
            <person name="Taylor J.W."/>
            <person name="Rounsley S.D."/>
        </authorList>
    </citation>
    <scope>NUCLEOTIDE SEQUENCE [LARGE SCALE GENOMIC DNA]</scope>
    <source>
        <strain evidence="3">RMSCC 2394</strain>
    </source>
</reference>
<dbReference type="AlphaFoldDB" id="A0A0J6Y5Z7"/>
<accession>A0A0J6Y5Z7</accession>
<name>A0A0J6Y5Z7_COCIT</name>